<dbReference type="AlphaFoldDB" id="A0A645F7H3"/>
<protein>
    <recommendedName>
        <fullName evidence="1">Sensor histidine kinase NatK-like C-terminal domain-containing protein</fullName>
    </recommendedName>
</protein>
<dbReference type="Pfam" id="PF14501">
    <property type="entry name" value="HATPase_c_5"/>
    <property type="match status" value="1"/>
</dbReference>
<comment type="caution">
    <text evidence="2">The sequence shown here is derived from an EMBL/GenBank/DDBJ whole genome shotgun (WGS) entry which is preliminary data.</text>
</comment>
<dbReference type="Gene3D" id="3.30.565.10">
    <property type="entry name" value="Histidine kinase-like ATPase, C-terminal domain"/>
    <property type="match status" value="1"/>
</dbReference>
<feature type="domain" description="Sensor histidine kinase NatK-like C-terminal" evidence="1">
    <location>
        <begin position="31"/>
        <end position="128"/>
    </location>
</feature>
<reference evidence="2" key="1">
    <citation type="submission" date="2019-08" db="EMBL/GenBank/DDBJ databases">
        <authorList>
            <person name="Kucharzyk K."/>
            <person name="Murdoch R.W."/>
            <person name="Higgins S."/>
            <person name="Loffler F."/>
        </authorList>
    </citation>
    <scope>NUCLEOTIDE SEQUENCE</scope>
</reference>
<dbReference type="InterPro" id="IPR032834">
    <property type="entry name" value="NatK-like_C"/>
</dbReference>
<evidence type="ECO:0000313" key="2">
    <source>
        <dbReference type="EMBL" id="MPN08554.1"/>
    </source>
</evidence>
<name>A0A645F7H3_9ZZZZ</name>
<organism evidence="2">
    <name type="scientific">bioreactor metagenome</name>
    <dbReference type="NCBI Taxonomy" id="1076179"/>
    <lineage>
        <taxon>unclassified sequences</taxon>
        <taxon>metagenomes</taxon>
        <taxon>ecological metagenomes</taxon>
    </lineage>
</organism>
<dbReference type="SUPFAM" id="SSF55874">
    <property type="entry name" value="ATPase domain of HSP90 chaperone/DNA topoisomerase II/histidine kinase"/>
    <property type="match status" value="1"/>
</dbReference>
<proteinExistence type="predicted"/>
<gene>
    <name evidence="2" type="ORF">SDC9_155837</name>
</gene>
<evidence type="ECO:0000259" key="1">
    <source>
        <dbReference type="Pfam" id="PF14501"/>
    </source>
</evidence>
<sequence>MLRLYERRTEKSRISFAVNTDIPEQVALTASELGTMFSNILENACEACEKSDYPERFITVSAETDEQMLKIEIRNSVADLVAFKNGMPVSAKEGGGTGTKSMAYIANKYGGMLRFRQNENEFITQIILAIK</sequence>
<dbReference type="EMBL" id="VSSQ01054610">
    <property type="protein sequence ID" value="MPN08554.1"/>
    <property type="molecule type" value="Genomic_DNA"/>
</dbReference>
<dbReference type="InterPro" id="IPR036890">
    <property type="entry name" value="HATPase_C_sf"/>
</dbReference>
<accession>A0A645F7H3</accession>